<evidence type="ECO:0000313" key="2">
    <source>
        <dbReference type="Proteomes" id="UP000033935"/>
    </source>
</evidence>
<comment type="caution">
    <text evidence="1">The sequence shown here is derived from an EMBL/GenBank/DDBJ whole genome shotgun (WGS) entry which is preliminary data.</text>
</comment>
<organism evidence="1 2">
    <name type="scientific">Candidatus Uhrbacteria bacterium GW2011_GWF2_39_13</name>
    <dbReference type="NCBI Taxonomy" id="1618995"/>
    <lineage>
        <taxon>Bacteria</taxon>
        <taxon>Candidatus Uhriibacteriota</taxon>
    </lineage>
</organism>
<dbReference type="EMBL" id="LBWG01000011">
    <property type="protein sequence ID" value="KKR04163.1"/>
    <property type="molecule type" value="Genomic_DNA"/>
</dbReference>
<proteinExistence type="predicted"/>
<name>A0A0G0MM24_9BACT</name>
<gene>
    <name evidence="1" type="ORF">UT30_C0011G0009</name>
</gene>
<reference evidence="1 2" key="1">
    <citation type="journal article" date="2015" name="Nature">
        <title>rRNA introns, odd ribosomes, and small enigmatic genomes across a large radiation of phyla.</title>
        <authorList>
            <person name="Brown C.T."/>
            <person name="Hug L.A."/>
            <person name="Thomas B.C."/>
            <person name="Sharon I."/>
            <person name="Castelle C.J."/>
            <person name="Singh A."/>
            <person name="Wilkins M.J."/>
            <person name="Williams K.H."/>
            <person name="Banfield J.F."/>
        </authorList>
    </citation>
    <scope>NUCLEOTIDE SEQUENCE [LARGE SCALE GENOMIC DNA]</scope>
</reference>
<dbReference type="Proteomes" id="UP000033935">
    <property type="component" value="Unassembled WGS sequence"/>
</dbReference>
<sequence length="362" mass="42353">MKDKYRREFFNQDTGTLIEEAEESLPQTPEEIFKETFGEKTVMKMRKYRWIVSEYYDHDYQEWTNVYATLETFIKDVFPNAGTDEHFWRALLEKEVQMEFLHLISDVPDIKLNDFYACLPDSLRQDEPFLDTFTDAFSLNPVTLSKEVQETFSVNWITKRWKSYSTPDLPEHIQSEFLPNIPWTFFSGEEQRQLIDSWLQTIEGRFALLKNIPFFPSSLIQIIDLPKVILMVYTDLCSDSPLFEEFKQLKERLETVFNISQTTVMGAGVPSEQIRALYEKMLRASGEIEYLAEFEPYIGSKPSEVGMSEDTIFDAVDYSLQTSGLETTSKIHCLLTLLTETPEKKRILLVLDGIGRVSKYRR</sequence>
<protein>
    <submittedName>
        <fullName evidence="1">Uncharacterized protein</fullName>
    </submittedName>
</protein>
<evidence type="ECO:0000313" key="1">
    <source>
        <dbReference type="EMBL" id="KKR04163.1"/>
    </source>
</evidence>
<accession>A0A0G0MM24</accession>
<dbReference type="AlphaFoldDB" id="A0A0G0MM24"/>